<dbReference type="GO" id="GO:0005576">
    <property type="term" value="C:extracellular region"/>
    <property type="evidence" value="ECO:0007669"/>
    <property type="project" value="UniProtKB-SubCell"/>
</dbReference>
<evidence type="ECO:0000256" key="2">
    <source>
        <dbReference type="ARBA" id="ARBA00005416"/>
    </source>
</evidence>
<dbReference type="AlphaFoldDB" id="A0A392P563"/>
<dbReference type="EMBL" id="LXQA010064361">
    <property type="protein sequence ID" value="MCI07147.1"/>
    <property type="molecule type" value="Genomic_DNA"/>
</dbReference>
<keyword evidence="4" id="KW-0732">Signal</keyword>
<comment type="subcellular location">
    <subcellularLocation>
        <location evidence="1">Secreted</location>
    </subcellularLocation>
</comment>
<evidence type="ECO:0000256" key="5">
    <source>
        <dbReference type="ARBA" id="ARBA00022782"/>
    </source>
</evidence>
<evidence type="ECO:0000313" key="7">
    <source>
        <dbReference type="EMBL" id="MCI07147.1"/>
    </source>
</evidence>
<keyword evidence="8" id="KW-1185">Reference proteome</keyword>
<evidence type="ECO:0000256" key="4">
    <source>
        <dbReference type="ARBA" id="ARBA00022729"/>
    </source>
</evidence>
<organism evidence="7 8">
    <name type="scientific">Trifolium medium</name>
    <dbReference type="NCBI Taxonomy" id="97028"/>
    <lineage>
        <taxon>Eukaryota</taxon>
        <taxon>Viridiplantae</taxon>
        <taxon>Streptophyta</taxon>
        <taxon>Embryophyta</taxon>
        <taxon>Tracheophyta</taxon>
        <taxon>Spermatophyta</taxon>
        <taxon>Magnoliopsida</taxon>
        <taxon>eudicotyledons</taxon>
        <taxon>Gunneridae</taxon>
        <taxon>Pentapetalae</taxon>
        <taxon>rosids</taxon>
        <taxon>fabids</taxon>
        <taxon>Fabales</taxon>
        <taxon>Fabaceae</taxon>
        <taxon>Papilionoideae</taxon>
        <taxon>50 kb inversion clade</taxon>
        <taxon>NPAAA clade</taxon>
        <taxon>Hologalegina</taxon>
        <taxon>IRL clade</taxon>
        <taxon>Trifolieae</taxon>
        <taxon>Trifolium</taxon>
    </lineage>
</organism>
<accession>A0A392P563</accession>
<sequence length="51" mass="5465">MLSGLKVSLEGSSTKMMYGEKAVVGELRKVPSGPDPLHHHNIGNPIKPETP</sequence>
<comment type="similarity">
    <text evidence="2">Belongs to the CLV3/ESR signal peptide family.</text>
</comment>
<dbReference type="InterPro" id="IPR044962">
    <property type="entry name" value="CLV3/ESR"/>
</dbReference>
<dbReference type="Proteomes" id="UP000265520">
    <property type="component" value="Unassembled WGS sequence"/>
</dbReference>
<dbReference type="PANTHER" id="PTHR36349:SF2">
    <property type="entry name" value="PROTEIN CLAVATA 3"/>
    <property type="match status" value="1"/>
</dbReference>
<dbReference type="GO" id="GO:0030154">
    <property type="term" value="P:cell differentiation"/>
    <property type="evidence" value="ECO:0007669"/>
    <property type="project" value="UniProtKB-KW"/>
</dbReference>
<comment type="caution">
    <text evidence="7">The sequence shown here is derived from an EMBL/GenBank/DDBJ whole genome shotgun (WGS) entry which is preliminary data.</text>
</comment>
<dbReference type="GO" id="GO:0033612">
    <property type="term" value="F:receptor serine/threonine kinase binding"/>
    <property type="evidence" value="ECO:0007669"/>
    <property type="project" value="InterPro"/>
</dbReference>
<keyword evidence="3" id="KW-0964">Secreted</keyword>
<feature type="region of interest" description="Disordered" evidence="6">
    <location>
        <begin position="29"/>
        <end position="51"/>
    </location>
</feature>
<evidence type="ECO:0000256" key="3">
    <source>
        <dbReference type="ARBA" id="ARBA00022525"/>
    </source>
</evidence>
<evidence type="ECO:0000256" key="1">
    <source>
        <dbReference type="ARBA" id="ARBA00004613"/>
    </source>
</evidence>
<protein>
    <submittedName>
        <fullName evidence="7">Protein CLAVATA 3-like</fullName>
    </submittedName>
</protein>
<reference evidence="7 8" key="1">
    <citation type="journal article" date="2018" name="Front. Plant Sci.">
        <title>Red Clover (Trifolium pratense) and Zigzag Clover (T. medium) - A Picture of Genomic Similarities and Differences.</title>
        <authorList>
            <person name="Dluhosova J."/>
            <person name="Istvanek J."/>
            <person name="Nedelnik J."/>
            <person name="Repkova J."/>
        </authorList>
    </citation>
    <scope>NUCLEOTIDE SEQUENCE [LARGE SCALE GENOMIC DNA]</scope>
    <source>
        <strain evidence="8">cv. 10/8</strain>
        <tissue evidence="7">Leaf</tissue>
    </source>
</reference>
<name>A0A392P563_9FABA</name>
<evidence type="ECO:0000256" key="6">
    <source>
        <dbReference type="SAM" id="MobiDB-lite"/>
    </source>
</evidence>
<dbReference type="PANTHER" id="PTHR36349">
    <property type="entry name" value="PROTEIN CLAVATA 3"/>
    <property type="match status" value="1"/>
</dbReference>
<evidence type="ECO:0000313" key="8">
    <source>
        <dbReference type="Proteomes" id="UP000265520"/>
    </source>
</evidence>
<proteinExistence type="inferred from homology"/>
<keyword evidence="5" id="KW-0221">Differentiation</keyword>